<reference evidence="5" key="1">
    <citation type="submission" date="2017-09" db="EMBL/GenBank/DDBJ databases">
        <authorList>
            <person name="Varghese N."/>
            <person name="Submissions S."/>
        </authorList>
    </citation>
    <scope>NUCLEOTIDE SEQUENCE [LARGE SCALE GENOMIC DNA]</scope>
    <source>
        <strain evidence="5">DSM 44270</strain>
    </source>
</reference>
<organism evidence="4 5">
    <name type="scientific">Blastococcus haudaquaticus</name>
    <dbReference type="NCBI Taxonomy" id="1938745"/>
    <lineage>
        <taxon>Bacteria</taxon>
        <taxon>Bacillati</taxon>
        <taxon>Actinomycetota</taxon>
        <taxon>Actinomycetes</taxon>
        <taxon>Geodermatophilales</taxon>
        <taxon>Geodermatophilaceae</taxon>
        <taxon>Blastococcus</taxon>
    </lineage>
</organism>
<feature type="compositionally biased region" description="Pro residues" evidence="2">
    <location>
        <begin position="1"/>
        <end position="18"/>
    </location>
</feature>
<gene>
    <name evidence="4" type="ORF">SAMN06272739_2337</name>
</gene>
<evidence type="ECO:0000313" key="5">
    <source>
        <dbReference type="Proteomes" id="UP000219482"/>
    </source>
</evidence>
<sequence>MTQPYAPPQPPYGPPPTGQPYGQMPVGQAPYGQPPVAPAPEKKPLWKKTWFRVVAALFLLTVIGSAINGGDKAETTGADAAVDAPAAGADVVAPAEEAAPEEPSMPGIGQAAADGDFSFVVSGVDCSLTEIGSQYMSTQAQGQFCVVDVAVTNIGNESGTFFGDNATLLNAEGQEFSADTEAAIYLDDSDSLLEEINPGNTLNSKVVFDVPAGTTPAAIELHDSAFSGGVTVALQ</sequence>
<accession>A0A286GVI1</accession>
<dbReference type="InterPro" id="IPR029050">
    <property type="entry name" value="Immunoprotect_excell_Ig-like"/>
</dbReference>
<feature type="region of interest" description="Disordered" evidence="2">
    <location>
        <begin position="1"/>
        <end position="38"/>
    </location>
</feature>
<keyword evidence="5" id="KW-1185">Reference proteome</keyword>
<dbReference type="Proteomes" id="UP000219482">
    <property type="component" value="Unassembled WGS sequence"/>
</dbReference>
<proteinExistence type="predicted"/>
<dbReference type="Pfam" id="PF11611">
    <property type="entry name" value="DUF4352"/>
    <property type="match status" value="1"/>
</dbReference>
<evidence type="ECO:0000256" key="2">
    <source>
        <dbReference type="SAM" id="MobiDB-lite"/>
    </source>
</evidence>
<dbReference type="InterPro" id="IPR029051">
    <property type="entry name" value="DUF4352"/>
</dbReference>
<evidence type="ECO:0000256" key="1">
    <source>
        <dbReference type="ARBA" id="ARBA00022729"/>
    </source>
</evidence>
<evidence type="ECO:0000313" key="4">
    <source>
        <dbReference type="EMBL" id="SOD99482.1"/>
    </source>
</evidence>
<name>A0A286GVI1_9ACTN</name>
<protein>
    <recommendedName>
        <fullName evidence="3">DUF4352 domain-containing protein</fullName>
    </recommendedName>
</protein>
<dbReference type="EMBL" id="OCNK01000002">
    <property type="protein sequence ID" value="SOD99482.1"/>
    <property type="molecule type" value="Genomic_DNA"/>
</dbReference>
<dbReference type="AlphaFoldDB" id="A0A286GVI1"/>
<dbReference type="OrthoDB" id="3430849at2"/>
<feature type="domain" description="DUF4352" evidence="3">
    <location>
        <begin position="107"/>
        <end position="229"/>
    </location>
</feature>
<keyword evidence="1" id="KW-0732">Signal</keyword>
<dbReference type="RefSeq" id="WP_097184002.1">
    <property type="nucleotide sequence ID" value="NZ_OCNK01000002.1"/>
</dbReference>
<evidence type="ECO:0000259" key="3">
    <source>
        <dbReference type="Pfam" id="PF11611"/>
    </source>
</evidence>
<dbReference type="Gene3D" id="2.60.40.1240">
    <property type="match status" value="1"/>
</dbReference>